<dbReference type="InterPro" id="IPR011613">
    <property type="entry name" value="GH15-like"/>
</dbReference>
<dbReference type="AlphaFoldDB" id="A0A0G4J706"/>
<keyword evidence="5" id="KW-1185">Reference proteome</keyword>
<evidence type="ECO:0000259" key="2">
    <source>
        <dbReference type="Pfam" id="PF19291"/>
    </source>
</evidence>
<dbReference type="Proteomes" id="UP000290189">
    <property type="component" value="Unassembled WGS sequence"/>
</dbReference>
<reference evidence="4 6" key="2">
    <citation type="submission" date="2018-03" db="EMBL/GenBank/DDBJ databases">
        <authorList>
            <person name="Fogelqvist J."/>
        </authorList>
    </citation>
    <scope>NUCLEOTIDE SEQUENCE [LARGE SCALE GENOMIC DNA]</scope>
</reference>
<evidence type="ECO:0000313" key="3">
    <source>
        <dbReference type="EMBL" id="CEP03114.1"/>
    </source>
</evidence>
<reference evidence="3 5" key="1">
    <citation type="submission" date="2015-02" db="EMBL/GenBank/DDBJ databases">
        <authorList>
            <person name="Chooi Y.-H."/>
        </authorList>
    </citation>
    <scope>NUCLEOTIDE SEQUENCE [LARGE SCALE GENOMIC DNA]</scope>
    <source>
        <strain evidence="3">E3</strain>
    </source>
</reference>
<evidence type="ECO:0000259" key="1">
    <source>
        <dbReference type="Pfam" id="PF00723"/>
    </source>
</evidence>
<evidence type="ECO:0000313" key="5">
    <source>
        <dbReference type="Proteomes" id="UP000039324"/>
    </source>
</evidence>
<dbReference type="PANTHER" id="PTHR31616">
    <property type="entry name" value="TREHALASE"/>
    <property type="match status" value="1"/>
</dbReference>
<geneLocation type="mitochondrion" evidence="4"/>
<feature type="domain" description="GH15-like" evidence="1">
    <location>
        <begin position="253"/>
        <end position="619"/>
    </location>
</feature>
<dbReference type="OrthoDB" id="406733at2759"/>
<dbReference type="GO" id="GO:0004553">
    <property type="term" value="F:hydrolase activity, hydrolyzing O-glycosyl compounds"/>
    <property type="evidence" value="ECO:0007669"/>
    <property type="project" value="UniProtKB-ARBA"/>
</dbReference>
<dbReference type="EMBL" id="CDSF01000141">
    <property type="protein sequence ID" value="CEP03114.1"/>
    <property type="molecule type" value="Genomic_DNA"/>
</dbReference>
<dbReference type="OMA" id="ELWGNFP"/>
<evidence type="ECO:0000313" key="6">
    <source>
        <dbReference type="Proteomes" id="UP000290189"/>
    </source>
</evidence>
<dbReference type="Gene3D" id="1.50.10.10">
    <property type="match status" value="1"/>
</dbReference>
<protein>
    <submittedName>
        <fullName evidence="3">Uncharacterized protein</fullName>
    </submittedName>
</protein>
<proteinExistence type="predicted"/>
<dbReference type="InterPro" id="IPR008928">
    <property type="entry name" value="6-hairpin_glycosidase_sf"/>
</dbReference>
<dbReference type="Proteomes" id="UP000039324">
    <property type="component" value="Unassembled WGS sequence"/>
</dbReference>
<dbReference type="GO" id="GO:0005975">
    <property type="term" value="P:carbohydrate metabolic process"/>
    <property type="evidence" value="ECO:0007669"/>
    <property type="project" value="InterPro"/>
</dbReference>
<gene>
    <name evidence="3" type="ORF">PBRA_009332</name>
    <name evidence="4" type="ORF">PLBR_LOCUS6316</name>
</gene>
<feature type="domain" description="Trehalase-like N-terminal" evidence="2">
    <location>
        <begin position="39"/>
        <end position="182"/>
    </location>
</feature>
<organism evidence="3 5">
    <name type="scientific">Plasmodiophora brassicae</name>
    <name type="common">Clubroot disease agent</name>
    <dbReference type="NCBI Taxonomy" id="37360"/>
    <lineage>
        <taxon>Eukaryota</taxon>
        <taxon>Sar</taxon>
        <taxon>Rhizaria</taxon>
        <taxon>Endomyxa</taxon>
        <taxon>Phytomyxea</taxon>
        <taxon>Plasmodiophorida</taxon>
        <taxon>Plasmodiophoridae</taxon>
        <taxon>Plasmodiophora</taxon>
    </lineage>
</organism>
<dbReference type="Pfam" id="PF00723">
    <property type="entry name" value="Glyco_hydro_15"/>
    <property type="match status" value="1"/>
</dbReference>
<name>A0A0G4J706_PLABS</name>
<dbReference type="EMBL" id="OVEO01000011">
    <property type="protein sequence ID" value="SPQ99101.1"/>
    <property type="molecule type" value="Genomic_DNA"/>
</dbReference>
<dbReference type="SUPFAM" id="SSF48208">
    <property type="entry name" value="Six-hairpin glycosidases"/>
    <property type="match status" value="1"/>
</dbReference>
<evidence type="ECO:0000313" key="4">
    <source>
        <dbReference type="EMBL" id="SPQ99101.1"/>
    </source>
</evidence>
<dbReference type="STRING" id="37360.A0A0G4J706"/>
<dbReference type="Pfam" id="PF19291">
    <property type="entry name" value="TREH_N"/>
    <property type="match status" value="1"/>
</dbReference>
<keyword evidence="4" id="KW-0496">Mitochondrion</keyword>
<dbReference type="InterPro" id="IPR012341">
    <property type="entry name" value="6hp_glycosidase-like_sf"/>
</dbReference>
<accession>A0A0G4J706</accession>
<dbReference type="PANTHER" id="PTHR31616:SF0">
    <property type="entry name" value="GLUCAN 1,4-ALPHA-GLUCOSIDASE"/>
    <property type="match status" value="1"/>
</dbReference>
<dbReference type="InterPro" id="IPR045582">
    <property type="entry name" value="Trehalase-like_N"/>
</dbReference>
<sequence length="632" mass="70648">MGAVDIGGEERLTFCKGGPCNSMGNGAAVDLARHADLNLGLIGNGTIGGLINKRGSLVFCCLPQFDSDPMFSNLLSGGDTSGFWDVNLHGFKSCEQHYVRNSAILLTRLTDDKGSVLQIIDFAPRFKMYGRSFHPTSIVRILKPLKGHPRITIRCRPTRGYGSEPCSFVRGVNHISYRGTDFVARLTTDAPTTFVTEEVPFVCTSVLTMILGEDESMTRAPAAIGAEFLEQTRTYWNDFVHGLKIPFEWQSDVIRAAITLKMCSFEQSGAIIAALTTSIPEAPDTERTWDYRFCWLRDSYHTVRALNSLGATRSMELFLRFIINVIAGAGSGDLQPLYGVLMQTELTESLIPKQHLPGYRGMGPVRCGNLAYIQRQNDSYGSVILALTQMFFDERIDSPGDISLFESLERFGDLAFVAYREPDAGLWELREQSHIHTFSSVMCWAACDRLAKIADKLGLPERGATWREKATVIKEFILERSFDPESNSFVSTLDGDTKDVDAALLLLDELGFVASSDPRFVGTLARIERELMHDGFMYRYVTKDDFGFPENAFTICSFWYVGAVARQKGRKQEARELFEKLLCYRNHVGLLSEDIDTKSGELWGNYPQTYSMVGLINCAVSLSKTWEESSIY</sequence>